<dbReference type="Proteomes" id="UP000183567">
    <property type="component" value="Unassembled WGS sequence"/>
</dbReference>
<feature type="compositionally biased region" description="Polar residues" evidence="1">
    <location>
        <begin position="61"/>
        <end position="76"/>
    </location>
</feature>
<accession>A0A1J8RHX8</accession>
<feature type="region of interest" description="Disordered" evidence="1">
    <location>
        <begin position="34"/>
        <end position="92"/>
    </location>
</feature>
<proteinExistence type="predicted"/>
<evidence type="ECO:0000313" key="3">
    <source>
        <dbReference type="Proteomes" id="UP000183567"/>
    </source>
</evidence>
<name>A0A1J8RHX8_9AGAM</name>
<evidence type="ECO:0000256" key="1">
    <source>
        <dbReference type="SAM" id="MobiDB-lite"/>
    </source>
</evidence>
<sequence>MSSWLKARDWASGVEYSSLFHSGLRAISLRCPRPRAQSAAPLPSPEKKSRRSSLSYFLKRGTSTKSRLSPSTSKEPSPSCAEKVVRPRPSSMFVSSTKEQDELWITRRAFLDDADDRRKFIQGGADGMLSRIPDSVDPFSLAAHSRSFYVNLRDSSPLPPKGESFLSLSNDSEALYRSPRRERPVSFQNMPLPSIFSPPYRRDRRERIDPAWMLEESSPKLEAQDDGENADVAEINLDGVSDWRQFHVDWLQDEPSV</sequence>
<reference evidence="2 3" key="1">
    <citation type="submission" date="2016-03" db="EMBL/GenBank/DDBJ databases">
        <title>Comparative genomics of the ectomycorrhizal sister species Rhizopogon vinicolor and Rhizopogon vesiculosus (Basidiomycota: Boletales) reveals a divergence of the mating type B locus.</title>
        <authorList>
            <person name="Mujic A.B."/>
            <person name="Kuo A."/>
            <person name="Tritt A."/>
            <person name="Lipzen A."/>
            <person name="Chen C."/>
            <person name="Johnson J."/>
            <person name="Sharma A."/>
            <person name="Barry K."/>
            <person name="Grigoriev I.V."/>
            <person name="Spatafora J.W."/>
        </authorList>
    </citation>
    <scope>NUCLEOTIDE SEQUENCE [LARGE SCALE GENOMIC DNA]</scope>
    <source>
        <strain evidence="2 3">AM-OR11-056</strain>
    </source>
</reference>
<evidence type="ECO:0000313" key="2">
    <source>
        <dbReference type="EMBL" id="OJA21426.1"/>
    </source>
</evidence>
<organism evidence="2 3">
    <name type="scientific">Rhizopogon vesiculosus</name>
    <dbReference type="NCBI Taxonomy" id="180088"/>
    <lineage>
        <taxon>Eukaryota</taxon>
        <taxon>Fungi</taxon>
        <taxon>Dikarya</taxon>
        <taxon>Basidiomycota</taxon>
        <taxon>Agaricomycotina</taxon>
        <taxon>Agaricomycetes</taxon>
        <taxon>Agaricomycetidae</taxon>
        <taxon>Boletales</taxon>
        <taxon>Suillineae</taxon>
        <taxon>Rhizopogonaceae</taxon>
        <taxon>Rhizopogon</taxon>
    </lineage>
</organism>
<keyword evidence="3" id="KW-1185">Reference proteome</keyword>
<feature type="region of interest" description="Disordered" evidence="1">
    <location>
        <begin position="207"/>
        <end position="228"/>
    </location>
</feature>
<protein>
    <submittedName>
        <fullName evidence="2">Uncharacterized protein</fullName>
    </submittedName>
</protein>
<gene>
    <name evidence="2" type="ORF">AZE42_07398</name>
</gene>
<dbReference type="EMBL" id="LVVM01000150">
    <property type="protein sequence ID" value="OJA21426.1"/>
    <property type="molecule type" value="Genomic_DNA"/>
</dbReference>
<dbReference type="OrthoDB" id="2635882at2759"/>
<comment type="caution">
    <text evidence="2">The sequence shown here is derived from an EMBL/GenBank/DDBJ whole genome shotgun (WGS) entry which is preliminary data.</text>
</comment>
<dbReference type="AlphaFoldDB" id="A0A1J8RHX8"/>